<dbReference type="SMART" id="SM00014">
    <property type="entry name" value="acidPPc"/>
    <property type="match status" value="1"/>
</dbReference>
<feature type="transmembrane region" description="Helical" evidence="1">
    <location>
        <begin position="21"/>
        <end position="45"/>
    </location>
</feature>
<dbReference type="EMBL" id="VULZ01000005">
    <property type="protein sequence ID" value="MSS14552.1"/>
    <property type="molecule type" value="Genomic_DNA"/>
</dbReference>
<comment type="caution">
    <text evidence="3">The sequence shown here is derived from an EMBL/GenBank/DDBJ whole genome shotgun (WGS) entry which is preliminary data.</text>
</comment>
<sequence>MDMAILNFIQNHLRSTVGDHLFPAITALGNAGLVWLVLAVVLLILPRTRKLGLVVTAALVLEAIPCNLILKPLVARARPFAVNPAVELLIAKPTDFSFPSGHTSASFAVVSALFFRKERLWIPAGILAALIAFSRLYLYVHYPTDVLAGALIGILAGWIAVRGADAIQVRRHAEI</sequence>
<keyword evidence="1" id="KW-0472">Membrane</keyword>
<reference evidence="3 4" key="1">
    <citation type="submission" date="2019-08" db="EMBL/GenBank/DDBJ databases">
        <title>In-depth cultivation of the pig gut microbiome towards novel bacterial diversity and tailored functional studies.</title>
        <authorList>
            <person name="Wylensek D."/>
            <person name="Hitch T.C.A."/>
            <person name="Clavel T."/>
        </authorList>
    </citation>
    <scope>NUCLEOTIDE SEQUENCE [LARGE SCALE GENOMIC DNA]</scope>
    <source>
        <strain evidence="3 4">Oil+RF-744-WCA-WT-11</strain>
    </source>
</reference>
<organism evidence="3 4">
    <name type="scientific">Porcincola intestinalis</name>
    <dbReference type="NCBI Taxonomy" id="2606632"/>
    <lineage>
        <taxon>Bacteria</taxon>
        <taxon>Bacillati</taxon>
        <taxon>Bacillota</taxon>
        <taxon>Clostridia</taxon>
        <taxon>Lachnospirales</taxon>
        <taxon>Lachnospiraceae</taxon>
        <taxon>Porcincola</taxon>
    </lineage>
</organism>
<evidence type="ECO:0000313" key="4">
    <source>
        <dbReference type="Proteomes" id="UP000481852"/>
    </source>
</evidence>
<dbReference type="InterPro" id="IPR000326">
    <property type="entry name" value="PAP2/HPO"/>
</dbReference>
<keyword evidence="4" id="KW-1185">Reference proteome</keyword>
<keyword evidence="1" id="KW-1133">Transmembrane helix</keyword>
<proteinExistence type="predicted"/>
<feature type="transmembrane region" description="Helical" evidence="1">
    <location>
        <begin position="51"/>
        <end position="70"/>
    </location>
</feature>
<dbReference type="Pfam" id="PF01569">
    <property type="entry name" value="PAP2"/>
    <property type="match status" value="1"/>
</dbReference>
<evidence type="ECO:0000259" key="2">
    <source>
        <dbReference type="SMART" id="SM00014"/>
    </source>
</evidence>
<keyword evidence="1" id="KW-0812">Transmembrane</keyword>
<dbReference type="InterPro" id="IPR036938">
    <property type="entry name" value="PAP2/HPO_sf"/>
</dbReference>
<accession>A0A6L5X808</accession>
<protein>
    <submittedName>
        <fullName evidence="3">Phosphatase PAP2 family protein</fullName>
    </submittedName>
</protein>
<dbReference type="AlphaFoldDB" id="A0A6L5X808"/>
<dbReference type="PANTHER" id="PTHR14969:SF13">
    <property type="entry name" value="AT30094P"/>
    <property type="match status" value="1"/>
</dbReference>
<evidence type="ECO:0000256" key="1">
    <source>
        <dbReference type="SAM" id="Phobius"/>
    </source>
</evidence>
<dbReference type="Gene3D" id="1.20.144.10">
    <property type="entry name" value="Phosphatidic acid phosphatase type 2/haloperoxidase"/>
    <property type="match status" value="1"/>
</dbReference>
<dbReference type="Proteomes" id="UP000481852">
    <property type="component" value="Unassembled WGS sequence"/>
</dbReference>
<gene>
    <name evidence="3" type="ORF">FYJ35_05785</name>
</gene>
<feature type="transmembrane region" description="Helical" evidence="1">
    <location>
        <begin position="120"/>
        <end position="140"/>
    </location>
</feature>
<evidence type="ECO:0000313" key="3">
    <source>
        <dbReference type="EMBL" id="MSS14552.1"/>
    </source>
</evidence>
<dbReference type="SUPFAM" id="SSF48317">
    <property type="entry name" value="Acid phosphatase/Vanadium-dependent haloperoxidase"/>
    <property type="match status" value="1"/>
</dbReference>
<feature type="domain" description="Phosphatidic acid phosphatase type 2/haloperoxidase" evidence="2">
    <location>
        <begin position="51"/>
        <end position="161"/>
    </location>
</feature>
<feature type="transmembrane region" description="Helical" evidence="1">
    <location>
        <begin position="146"/>
        <end position="164"/>
    </location>
</feature>
<name>A0A6L5X808_9FIRM</name>
<dbReference type="PANTHER" id="PTHR14969">
    <property type="entry name" value="SPHINGOSINE-1-PHOSPHATE PHOSPHOHYDROLASE"/>
    <property type="match status" value="1"/>
</dbReference>
<dbReference type="RefSeq" id="WP_154524501.1">
    <property type="nucleotide sequence ID" value="NZ_JAQYJL010000026.1"/>
</dbReference>